<evidence type="ECO:0000313" key="3">
    <source>
        <dbReference type="Proteomes" id="UP000070657"/>
    </source>
</evidence>
<dbReference type="AlphaFoldDB" id="A0A133UGE4"/>
<comment type="caution">
    <text evidence="2">The sequence shown here is derived from an EMBL/GenBank/DDBJ whole genome shotgun (WGS) entry which is preliminary data.</text>
</comment>
<evidence type="ECO:0000313" key="2">
    <source>
        <dbReference type="EMBL" id="KXA93247.1"/>
    </source>
</evidence>
<reference evidence="2 3" key="1">
    <citation type="journal article" date="2016" name="Sci. Rep.">
        <title>Metabolic traits of an uncultured archaeal lineage -MSBL1- from brine pools of the Red Sea.</title>
        <authorList>
            <person name="Mwirichia R."/>
            <person name="Alam I."/>
            <person name="Rashid M."/>
            <person name="Vinu M."/>
            <person name="Ba-Alawi W."/>
            <person name="Anthony Kamau A."/>
            <person name="Kamanda Ngugi D."/>
            <person name="Goker M."/>
            <person name="Klenk H.P."/>
            <person name="Bajic V."/>
            <person name="Stingl U."/>
        </authorList>
    </citation>
    <scope>NUCLEOTIDE SEQUENCE [LARGE SCALE GENOMIC DNA]</scope>
    <source>
        <strain evidence="2">SCGC-AAA259E22</strain>
    </source>
</reference>
<organism evidence="2 3">
    <name type="scientific">candidate division MSBL1 archaeon SCGC-AAA259E22</name>
    <dbReference type="NCBI Taxonomy" id="1698265"/>
    <lineage>
        <taxon>Archaea</taxon>
        <taxon>Methanobacteriati</taxon>
        <taxon>Methanobacteriota</taxon>
        <taxon>candidate division MSBL1</taxon>
    </lineage>
</organism>
<feature type="region of interest" description="Disordered" evidence="1">
    <location>
        <begin position="60"/>
        <end position="117"/>
    </location>
</feature>
<feature type="compositionally biased region" description="Basic and acidic residues" evidence="1">
    <location>
        <begin position="87"/>
        <end position="110"/>
    </location>
</feature>
<accession>A0A133UGE4</accession>
<gene>
    <name evidence="2" type="ORF">AKJ66_02405</name>
</gene>
<sequence>MNKLDSILKNNENMKTKKSQISKQIPKLENLIRNSSSSPEINSSLKDLKDYCQKIQYDPAENIEHQKIPLKPSSRKPSGPLESAPDPIRKREQRKRDEEYRKKVDEKKTETFFQDLE</sequence>
<protein>
    <submittedName>
        <fullName evidence="2">Uncharacterized protein</fullName>
    </submittedName>
</protein>
<feature type="compositionally biased region" description="Polar residues" evidence="1">
    <location>
        <begin position="8"/>
        <end position="23"/>
    </location>
</feature>
<keyword evidence="3" id="KW-1185">Reference proteome</keyword>
<proteinExistence type="predicted"/>
<dbReference type="Proteomes" id="UP000070657">
    <property type="component" value="Unassembled WGS sequence"/>
</dbReference>
<name>A0A133UGE4_9EURY</name>
<evidence type="ECO:0000256" key="1">
    <source>
        <dbReference type="SAM" id="MobiDB-lite"/>
    </source>
</evidence>
<feature type="region of interest" description="Disordered" evidence="1">
    <location>
        <begin position="1"/>
        <end position="43"/>
    </location>
</feature>
<dbReference type="EMBL" id="LHXP01000024">
    <property type="protein sequence ID" value="KXA93247.1"/>
    <property type="molecule type" value="Genomic_DNA"/>
</dbReference>